<dbReference type="OrthoDB" id="1623656at2"/>
<dbReference type="AlphaFoldDB" id="F8E952"/>
<feature type="coiled-coil region" evidence="1">
    <location>
        <begin position="37"/>
        <end position="64"/>
    </location>
</feature>
<dbReference type="InterPro" id="IPR011990">
    <property type="entry name" value="TPR-like_helical_dom_sf"/>
</dbReference>
<keyword evidence="3" id="KW-1185">Reference proteome</keyword>
<reference evidence="3" key="2">
    <citation type="submission" date="2011-06" db="EMBL/GenBank/DDBJ databases">
        <title>The complete genome of Flexistipes sinusarabici DSM 4947.</title>
        <authorList>
            <person name="Lucas S."/>
            <person name="Han J."/>
            <person name="Lapidus A."/>
            <person name="Bruce D."/>
            <person name="Goodwin L."/>
            <person name="Pitluck S."/>
            <person name="Peters L."/>
            <person name="Kyrpides N."/>
            <person name="Mavromatis K."/>
            <person name="Ivanova N."/>
            <person name="Mikhailova N."/>
            <person name="Chertkov O."/>
            <person name="Detter J.C."/>
            <person name="Tapia R."/>
            <person name="Han C."/>
            <person name="Land M."/>
            <person name="Hauser L."/>
            <person name="Markowitz V."/>
            <person name="Cheng J.-F."/>
            <person name="Hugenholtz P."/>
            <person name="Woyke T."/>
            <person name="Wu D."/>
            <person name="Spring S."/>
            <person name="Schroeder M."/>
            <person name="Brambilla E."/>
            <person name="Klenk H.-P."/>
            <person name="Eisen J.A."/>
        </authorList>
    </citation>
    <scope>NUCLEOTIDE SEQUENCE [LARGE SCALE GENOMIC DNA]</scope>
    <source>
        <strain evidence="3">DSM 4947 / MAS 10</strain>
    </source>
</reference>
<name>F8E952_FLESM</name>
<dbReference type="RefSeq" id="WP_013886733.1">
    <property type="nucleotide sequence ID" value="NC_015672.1"/>
</dbReference>
<dbReference type="eggNOG" id="COG0457">
    <property type="taxonomic scope" value="Bacteria"/>
</dbReference>
<dbReference type="GO" id="GO:0003677">
    <property type="term" value="F:DNA binding"/>
    <property type="evidence" value="ECO:0007669"/>
    <property type="project" value="UniProtKB-KW"/>
</dbReference>
<keyword evidence="2" id="KW-0238">DNA-binding</keyword>
<dbReference type="SUPFAM" id="SSF48452">
    <property type="entry name" value="TPR-like"/>
    <property type="match status" value="2"/>
</dbReference>
<protein>
    <submittedName>
        <fullName evidence="2">Cold-shock protein DNA-binding protein</fullName>
    </submittedName>
</protein>
<keyword evidence="1" id="KW-0175">Coiled coil</keyword>
<accession>F8E952</accession>
<sequence length="471" mass="55563">MADDVVKTGFFAQNSTLNKCNAAILSGISIYNVMIYIGEDMEQLQELRKKANNLKDNRKYEQATEIYKQIIDNHESHCNDWDYWNYAFCLKKQRMYNAASEICKSLLRINKDFVPAKNLLCWCLFYSKIKNKKSEDEFLEASRKVLKLCSQKDKYSPYTITVFKVLEHFKHKNDYPAEKILKCTNMLDPELLNFEPYRIKENDKEIELASQLELYFMHRTKALLNCGKYDQCINECDHALKSLNKFHYNNDIWFKWRMALSYKALAKYKESIEGLYEIATRKKDWFILKEISENLYHQNKVEEAFMYAVKACLRKGDIDKKLNLFLLIADILISLNDKVNAQKHVDFVYHFKIKEERETGTYLNNLISANNFEISEDLDLDMQYKQLVEFWTQIKASRQKRNTGFIKKLLPNGKSGFIEASDGKTYYFQIRNIKNNPANLHESQKVTFCIEDGFDAKKNKPSKIAVEIKTE</sequence>
<evidence type="ECO:0000256" key="1">
    <source>
        <dbReference type="SAM" id="Coils"/>
    </source>
</evidence>
<dbReference type="Proteomes" id="UP000006621">
    <property type="component" value="Chromosome"/>
</dbReference>
<dbReference type="STRING" id="717231.Flexsi_1604"/>
<dbReference type="KEGG" id="fsi:Flexsi_1604"/>
<dbReference type="HOGENOM" id="CLU_648424_0_0_0"/>
<reference evidence="2 3" key="1">
    <citation type="journal article" date="2011" name="Stand. Genomic Sci.">
        <title>Genome sequence of the moderately thermophilic halophile Flexistipes sinusarabici strain (MAS10).</title>
        <authorList>
            <person name="Lapidus A."/>
            <person name="Chertkov O."/>
            <person name="Nolan M."/>
            <person name="Lucas S."/>
            <person name="Hammon N."/>
            <person name="Deshpande S."/>
            <person name="Cheng J.F."/>
            <person name="Tapia R."/>
            <person name="Han C."/>
            <person name="Goodwin L."/>
            <person name="Pitluck S."/>
            <person name="Liolios K."/>
            <person name="Pagani I."/>
            <person name="Ivanova N."/>
            <person name="Huntemann M."/>
            <person name="Mavromatis K."/>
            <person name="Mikhailova N."/>
            <person name="Pati A."/>
            <person name="Chen A."/>
            <person name="Palaniappan K."/>
            <person name="Land M."/>
            <person name="Hauser L."/>
            <person name="Brambilla E.M."/>
            <person name="Rohde M."/>
            <person name="Abt B."/>
            <person name="Spring S."/>
            <person name="Goker M."/>
            <person name="Bristow J."/>
            <person name="Eisen J.A."/>
            <person name="Markowitz V."/>
            <person name="Hugenholtz P."/>
            <person name="Kyrpides N.C."/>
            <person name="Klenk H.P."/>
            <person name="Woyke T."/>
        </authorList>
    </citation>
    <scope>NUCLEOTIDE SEQUENCE [LARGE SCALE GENOMIC DNA]</scope>
    <source>
        <strain evidence="3">DSM 4947 / MAS 10</strain>
    </source>
</reference>
<dbReference type="Gene3D" id="2.40.50.140">
    <property type="entry name" value="Nucleic acid-binding proteins"/>
    <property type="match status" value="1"/>
</dbReference>
<dbReference type="InterPro" id="IPR012340">
    <property type="entry name" value="NA-bd_OB-fold"/>
</dbReference>
<dbReference type="SUPFAM" id="SSF50249">
    <property type="entry name" value="Nucleic acid-binding proteins"/>
    <property type="match status" value="1"/>
</dbReference>
<dbReference type="Gene3D" id="1.25.40.10">
    <property type="entry name" value="Tetratricopeptide repeat domain"/>
    <property type="match status" value="2"/>
</dbReference>
<evidence type="ECO:0000313" key="3">
    <source>
        <dbReference type="Proteomes" id="UP000006621"/>
    </source>
</evidence>
<gene>
    <name evidence="2" type="ordered locus">Flexsi_1604</name>
</gene>
<dbReference type="EMBL" id="CP002858">
    <property type="protein sequence ID" value="AEI15254.1"/>
    <property type="molecule type" value="Genomic_DNA"/>
</dbReference>
<evidence type="ECO:0000313" key="2">
    <source>
        <dbReference type="EMBL" id="AEI15254.1"/>
    </source>
</evidence>
<proteinExistence type="predicted"/>
<organism evidence="2 3">
    <name type="scientific">Flexistipes sinusarabici (strain ATCC 49648 / DSM 4947 / MAS 10)</name>
    <dbReference type="NCBI Taxonomy" id="717231"/>
    <lineage>
        <taxon>Bacteria</taxon>
        <taxon>Pseudomonadati</taxon>
        <taxon>Deferribacterota</taxon>
        <taxon>Deferribacteres</taxon>
        <taxon>Deferribacterales</taxon>
        <taxon>Flexistipitaceae</taxon>
        <taxon>Flexistipes</taxon>
    </lineage>
</organism>